<dbReference type="CDD" id="cd06173">
    <property type="entry name" value="MFS_MefA_like"/>
    <property type="match status" value="1"/>
</dbReference>
<evidence type="ECO:0000313" key="7">
    <source>
        <dbReference type="EMBL" id="ADD45420.1"/>
    </source>
</evidence>
<dbReference type="STRING" id="446470.Snas_5790"/>
<keyword evidence="8" id="KW-1185">Reference proteome</keyword>
<accession>D3PYZ1</accession>
<dbReference type="KEGG" id="sna:Snas_5790"/>
<dbReference type="EMBL" id="CP001778">
    <property type="protein sequence ID" value="ADD45420.1"/>
    <property type="molecule type" value="Genomic_DNA"/>
</dbReference>
<name>D3PYZ1_STANL</name>
<dbReference type="Gene3D" id="1.20.1250.20">
    <property type="entry name" value="MFS general substrate transporter like domains"/>
    <property type="match status" value="1"/>
</dbReference>
<feature type="transmembrane region" description="Helical" evidence="6">
    <location>
        <begin position="256"/>
        <end position="275"/>
    </location>
</feature>
<feature type="transmembrane region" description="Helical" evidence="6">
    <location>
        <begin position="146"/>
        <end position="172"/>
    </location>
</feature>
<reference evidence="7 8" key="1">
    <citation type="journal article" date="2009" name="Stand. Genomic Sci.">
        <title>Complete genome sequence of Stackebrandtia nassauensis type strain (LLR-40K-21).</title>
        <authorList>
            <person name="Munk C."/>
            <person name="Lapidus A."/>
            <person name="Copeland A."/>
            <person name="Jando M."/>
            <person name="Mayilraj S."/>
            <person name="Glavina Del Rio T."/>
            <person name="Nolan M."/>
            <person name="Chen F."/>
            <person name="Lucas S."/>
            <person name="Tice H."/>
            <person name="Cheng J.F."/>
            <person name="Han C."/>
            <person name="Detter J.C."/>
            <person name="Bruce D."/>
            <person name="Goodwin L."/>
            <person name="Chain P."/>
            <person name="Pitluck S."/>
            <person name="Goker M."/>
            <person name="Ovchinikova G."/>
            <person name="Pati A."/>
            <person name="Ivanova N."/>
            <person name="Mavromatis K."/>
            <person name="Chen A."/>
            <person name="Palaniappan K."/>
            <person name="Land M."/>
            <person name="Hauser L."/>
            <person name="Chang Y.J."/>
            <person name="Jeffries C.D."/>
            <person name="Bristow J."/>
            <person name="Eisen J.A."/>
            <person name="Markowitz V."/>
            <person name="Hugenholtz P."/>
            <person name="Kyrpides N.C."/>
            <person name="Klenk H.P."/>
        </authorList>
    </citation>
    <scope>NUCLEOTIDE SEQUENCE [LARGE SCALE GENOMIC DNA]</scope>
    <source>
        <strain evidence="8">DSM 44728 / CIP 108903 / NRRL B-16338 / NBRC 102104 / LLR-40K-21</strain>
    </source>
</reference>
<dbReference type="HOGENOM" id="CLU_056538_0_0_11"/>
<sequence>MTLTAHPPDTATTDVRAERLILPAALITCLGNNIQLTAGALLVLATERSAMAIAWVFIATAVPQALLSVPFGRLADRLDRRRLCLACDVLSGVLAVALPIALAAGVPGPTAVYTVTFGLAVLSTLFLAASNALVKERVAEVRLGRFSANFDMATSAGSLLSTAAGGVAVQLFGPEPLFVFNGLSFWASAVCWLALGNRTAAPETTPEPATTATVAPVKPPLKRLATLYALTNVIITVSNVLIVVMVVQMFHHGPGTLGLVDGLAGCGMLLAGFVYKRVRRRHEDLRIALAGFLGLVVVVVLQPSIGPAGMLLFLPGGLVFGLSRIASRTLLLSAIDERRAGRVFGSANAVALLASVAATLAVSYASDTWHPWYGFGLLGLIVVLVAPVVIGTLLRRARG</sequence>
<feature type="transmembrane region" description="Helical" evidence="6">
    <location>
        <begin position="178"/>
        <end position="195"/>
    </location>
</feature>
<feature type="transmembrane region" description="Helical" evidence="6">
    <location>
        <begin position="20"/>
        <end position="44"/>
    </location>
</feature>
<dbReference type="PANTHER" id="PTHR23513">
    <property type="entry name" value="INTEGRAL MEMBRANE EFFLUX PROTEIN-RELATED"/>
    <property type="match status" value="1"/>
</dbReference>
<feature type="transmembrane region" description="Helical" evidence="6">
    <location>
        <begin position="83"/>
        <end position="105"/>
    </location>
</feature>
<dbReference type="PANTHER" id="PTHR23513:SF6">
    <property type="entry name" value="MAJOR FACILITATOR SUPERFAMILY ASSOCIATED DOMAIN-CONTAINING PROTEIN"/>
    <property type="match status" value="1"/>
</dbReference>
<proteinExistence type="predicted"/>
<dbReference type="eggNOG" id="COG0477">
    <property type="taxonomic scope" value="Bacteria"/>
</dbReference>
<evidence type="ECO:0000256" key="6">
    <source>
        <dbReference type="SAM" id="Phobius"/>
    </source>
</evidence>
<keyword evidence="5 6" id="KW-0472">Membrane</keyword>
<organism evidence="7 8">
    <name type="scientific">Stackebrandtia nassauensis (strain DSM 44728 / CIP 108903 / NRRL B-16338 / NBRC 102104 / LLR-40K-21)</name>
    <dbReference type="NCBI Taxonomy" id="446470"/>
    <lineage>
        <taxon>Bacteria</taxon>
        <taxon>Bacillati</taxon>
        <taxon>Actinomycetota</taxon>
        <taxon>Actinomycetes</taxon>
        <taxon>Glycomycetales</taxon>
        <taxon>Glycomycetaceae</taxon>
        <taxon>Stackebrandtia</taxon>
    </lineage>
</organism>
<evidence type="ECO:0000256" key="2">
    <source>
        <dbReference type="ARBA" id="ARBA00022475"/>
    </source>
</evidence>
<feature type="transmembrane region" description="Helical" evidence="6">
    <location>
        <begin position="311"/>
        <end position="331"/>
    </location>
</feature>
<dbReference type="SUPFAM" id="SSF103473">
    <property type="entry name" value="MFS general substrate transporter"/>
    <property type="match status" value="1"/>
</dbReference>
<dbReference type="RefSeq" id="WP_013020991.1">
    <property type="nucleotide sequence ID" value="NC_013947.1"/>
</dbReference>
<evidence type="ECO:0000256" key="4">
    <source>
        <dbReference type="ARBA" id="ARBA00022989"/>
    </source>
</evidence>
<dbReference type="AlphaFoldDB" id="D3PYZ1"/>
<dbReference type="GO" id="GO:0022857">
    <property type="term" value="F:transmembrane transporter activity"/>
    <property type="evidence" value="ECO:0007669"/>
    <property type="project" value="InterPro"/>
</dbReference>
<gene>
    <name evidence="7" type="ordered locus">Snas_5790</name>
</gene>
<dbReference type="OrthoDB" id="3806756at2"/>
<dbReference type="InterPro" id="IPR011701">
    <property type="entry name" value="MFS"/>
</dbReference>
<dbReference type="Pfam" id="PF07690">
    <property type="entry name" value="MFS_1"/>
    <property type="match status" value="1"/>
</dbReference>
<evidence type="ECO:0000256" key="5">
    <source>
        <dbReference type="ARBA" id="ARBA00023136"/>
    </source>
</evidence>
<evidence type="ECO:0000256" key="3">
    <source>
        <dbReference type="ARBA" id="ARBA00022692"/>
    </source>
</evidence>
<feature type="transmembrane region" description="Helical" evidence="6">
    <location>
        <begin position="287"/>
        <end position="305"/>
    </location>
</feature>
<feature type="transmembrane region" description="Helical" evidence="6">
    <location>
        <begin position="50"/>
        <end position="71"/>
    </location>
</feature>
<comment type="subcellular location">
    <subcellularLocation>
        <location evidence="1">Cell membrane</location>
        <topology evidence="1">Multi-pass membrane protein</topology>
    </subcellularLocation>
</comment>
<feature type="transmembrane region" description="Helical" evidence="6">
    <location>
        <begin position="372"/>
        <end position="394"/>
    </location>
</feature>
<keyword evidence="4 6" id="KW-1133">Transmembrane helix</keyword>
<protein>
    <submittedName>
        <fullName evidence="7">Major facilitator superfamily MFS_1</fullName>
    </submittedName>
</protein>
<feature type="transmembrane region" description="Helical" evidence="6">
    <location>
        <begin position="111"/>
        <end position="134"/>
    </location>
</feature>
<feature type="transmembrane region" description="Helical" evidence="6">
    <location>
        <begin position="227"/>
        <end position="250"/>
    </location>
</feature>
<keyword evidence="3 6" id="KW-0812">Transmembrane</keyword>
<evidence type="ECO:0000313" key="8">
    <source>
        <dbReference type="Proteomes" id="UP000000844"/>
    </source>
</evidence>
<dbReference type="Proteomes" id="UP000000844">
    <property type="component" value="Chromosome"/>
</dbReference>
<dbReference type="InterPro" id="IPR036259">
    <property type="entry name" value="MFS_trans_sf"/>
</dbReference>
<keyword evidence="2" id="KW-1003">Cell membrane</keyword>
<feature type="transmembrane region" description="Helical" evidence="6">
    <location>
        <begin position="343"/>
        <end position="366"/>
    </location>
</feature>
<evidence type="ECO:0000256" key="1">
    <source>
        <dbReference type="ARBA" id="ARBA00004651"/>
    </source>
</evidence>
<dbReference type="GO" id="GO:0005886">
    <property type="term" value="C:plasma membrane"/>
    <property type="evidence" value="ECO:0007669"/>
    <property type="project" value="UniProtKB-SubCell"/>
</dbReference>